<proteinExistence type="predicted"/>
<accession>A0A650CLS0</accession>
<evidence type="ECO:0000313" key="2">
    <source>
        <dbReference type="Proteomes" id="UP000423396"/>
    </source>
</evidence>
<dbReference type="OrthoDB" id="33740at2157"/>
<name>A0A650CLS0_9CREN</name>
<dbReference type="EMBL" id="CP045483">
    <property type="protein sequence ID" value="QGR18800.1"/>
    <property type="molecule type" value="Genomic_DNA"/>
</dbReference>
<dbReference type="RefSeq" id="WP_156005021.1">
    <property type="nucleotide sequence ID" value="NZ_CP045483.1"/>
</dbReference>
<gene>
    <name evidence="1" type="ORF">D1868_01520</name>
</gene>
<keyword evidence="2" id="KW-1185">Reference proteome</keyword>
<protein>
    <submittedName>
        <fullName evidence="1">Uncharacterized protein</fullName>
    </submittedName>
</protein>
<dbReference type="GeneID" id="42797713"/>
<dbReference type="AlphaFoldDB" id="A0A650CLS0"/>
<evidence type="ECO:0000313" key="1">
    <source>
        <dbReference type="EMBL" id="QGR18800.1"/>
    </source>
</evidence>
<sequence length="204" mass="23663">MEIKFSSIKVPSSLIPHEKKEFDQTKQISEYIYEAIRNLDTINLDIDEKILFIYSIFTSKLVDNVLENSYSYLYGLKGYKYLSGDISIVLSETLTFATLHTLYDVKIENILPFRTVKYLGTIADALIDLEKESKLAKELETESGLLFINIRAAVSPRFYYVVDKIWKSILNLELVRYPDNYGLISLLTRDKETLKESFIFITPQ</sequence>
<dbReference type="KEGG" id="sazo:D1868_01520"/>
<organism evidence="1 2">
    <name type="scientific">Stygiolobus azoricus</name>
    <dbReference type="NCBI Taxonomy" id="41675"/>
    <lineage>
        <taxon>Archaea</taxon>
        <taxon>Thermoproteota</taxon>
        <taxon>Thermoprotei</taxon>
        <taxon>Sulfolobales</taxon>
        <taxon>Sulfolobaceae</taxon>
        <taxon>Stygiolobus</taxon>
    </lineage>
</organism>
<dbReference type="Proteomes" id="UP000423396">
    <property type="component" value="Chromosome"/>
</dbReference>
<reference evidence="1 2" key="1">
    <citation type="submission" date="2019-10" db="EMBL/GenBank/DDBJ databases">
        <title>Genome Sequences from Six Type Strain Members of the Archaeal Family Sulfolobaceae: Acidianus ambivalens, Acidianus infernus, Metallosphaera prunae, Stygiolobus azoricus, Sulfolobus metallicus, and Sulfurisphaera ohwakuensis.</title>
        <authorList>
            <person name="Counts J.A."/>
            <person name="Kelly R.M."/>
        </authorList>
    </citation>
    <scope>NUCLEOTIDE SEQUENCE [LARGE SCALE GENOMIC DNA]</scope>
    <source>
        <strain evidence="1 2">FC6</strain>
    </source>
</reference>